<feature type="domain" description="Ig-like" evidence="3">
    <location>
        <begin position="133"/>
        <end position="212"/>
    </location>
</feature>
<accession>A0A0M3K4Y0</accession>
<gene>
    <name evidence="4" type="ORF">ASIM_LOCUS15428</name>
</gene>
<dbReference type="AlphaFoldDB" id="A0A0M3K4Y0"/>
<protein>
    <submittedName>
        <fullName evidence="6">Ig-like domain-containing protein</fullName>
    </submittedName>
</protein>
<dbReference type="Pfam" id="PF13927">
    <property type="entry name" value="Ig_3"/>
    <property type="match status" value="2"/>
</dbReference>
<feature type="domain" description="Ig-like" evidence="3">
    <location>
        <begin position="69"/>
        <end position="103"/>
    </location>
</feature>
<dbReference type="OrthoDB" id="5985519at2759"/>
<dbReference type="InterPro" id="IPR007110">
    <property type="entry name" value="Ig-like_dom"/>
</dbReference>
<dbReference type="FunFam" id="2.60.40.10:FF:000503">
    <property type="entry name" value="Hemicentin 1"/>
    <property type="match status" value="1"/>
</dbReference>
<keyword evidence="5" id="KW-1185">Reference proteome</keyword>
<name>A0A0M3K4Y0_ANISI</name>
<dbReference type="PANTHER" id="PTHR10075:SF100">
    <property type="entry name" value="FASCICLIN-2"/>
    <property type="match status" value="1"/>
</dbReference>
<reference evidence="6" key="1">
    <citation type="submission" date="2017-02" db="UniProtKB">
        <authorList>
            <consortium name="WormBaseParasite"/>
        </authorList>
    </citation>
    <scope>IDENTIFICATION</scope>
</reference>
<dbReference type="Proteomes" id="UP000267096">
    <property type="component" value="Unassembled WGS sequence"/>
</dbReference>
<dbReference type="InterPro" id="IPR013783">
    <property type="entry name" value="Ig-like_fold"/>
</dbReference>
<dbReference type="PANTHER" id="PTHR10075">
    <property type="entry name" value="BASIGIN RELATED"/>
    <property type="match status" value="1"/>
</dbReference>
<dbReference type="InterPro" id="IPR036179">
    <property type="entry name" value="Ig-like_dom_sf"/>
</dbReference>
<dbReference type="CDD" id="cd00096">
    <property type="entry name" value="Ig"/>
    <property type="match status" value="1"/>
</dbReference>
<dbReference type="SMART" id="SM00409">
    <property type="entry name" value="IG"/>
    <property type="match status" value="1"/>
</dbReference>
<sequence length="248" mass="27270">MTDQSNCKKFHIDNIVNLLNYSTFSLGQPLKLVHTDMRVADAIYILQAPVVFDFKNVAVWVLDCSEIAPKIAGPPFQTIDAVLNQTVQMECKASGTPSPDITWSLGGKTIFPSEKTQVSSAFIWCCVFLSIAPQILEGERIVQVKENTTLTLECQASGNPTPKIIWKRDGVVVNSAQGARLVIQSTTASDAGRFTCEATNEAGKAVADFEVDVFIKPRFRDLKSDIRVRNGERTRLECKVDGHPLPAV</sequence>
<organism evidence="6">
    <name type="scientific">Anisakis simplex</name>
    <name type="common">Herring worm</name>
    <dbReference type="NCBI Taxonomy" id="6269"/>
    <lineage>
        <taxon>Eukaryota</taxon>
        <taxon>Metazoa</taxon>
        <taxon>Ecdysozoa</taxon>
        <taxon>Nematoda</taxon>
        <taxon>Chromadorea</taxon>
        <taxon>Rhabditida</taxon>
        <taxon>Spirurina</taxon>
        <taxon>Ascaridomorpha</taxon>
        <taxon>Ascaridoidea</taxon>
        <taxon>Anisakidae</taxon>
        <taxon>Anisakis</taxon>
        <taxon>Anisakis simplex complex</taxon>
    </lineage>
</organism>
<dbReference type="InterPro" id="IPR003598">
    <property type="entry name" value="Ig_sub2"/>
</dbReference>
<evidence type="ECO:0000256" key="2">
    <source>
        <dbReference type="ARBA" id="ARBA00023319"/>
    </source>
</evidence>
<reference evidence="4 5" key="2">
    <citation type="submission" date="2018-11" db="EMBL/GenBank/DDBJ databases">
        <authorList>
            <consortium name="Pathogen Informatics"/>
        </authorList>
    </citation>
    <scope>NUCLEOTIDE SEQUENCE [LARGE SCALE GENOMIC DNA]</scope>
</reference>
<dbReference type="GO" id="GO:0048468">
    <property type="term" value="P:cell development"/>
    <property type="evidence" value="ECO:0007669"/>
    <property type="project" value="UniProtKB-ARBA"/>
</dbReference>
<dbReference type="SUPFAM" id="SSF48726">
    <property type="entry name" value="Immunoglobulin"/>
    <property type="match status" value="2"/>
</dbReference>
<dbReference type="WBParaSite" id="ASIM_0001602101-mRNA-1">
    <property type="protein sequence ID" value="ASIM_0001602101-mRNA-1"/>
    <property type="gene ID" value="ASIM_0001602101"/>
</dbReference>
<dbReference type="Gene3D" id="2.60.40.10">
    <property type="entry name" value="Immunoglobulins"/>
    <property type="match status" value="2"/>
</dbReference>
<evidence type="ECO:0000256" key="1">
    <source>
        <dbReference type="ARBA" id="ARBA00022737"/>
    </source>
</evidence>
<keyword evidence="2" id="KW-0393">Immunoglobulin domain</keyword>
<keyword evidence="1" id="KW-0677">Repeat</keyword>
<dbReference type="SMART" id="SM00408">
    <property type="entry name" value="IGc2"/>
    <property type="match status" value="1"/>
</dbReference>
<evidence type="ECO:0000313" key="5">
    <source>
        <dbReference type="Proteomes" id="UP000267096"/>
    </source>
</evidence>
<evidence type="ECO:0000259" key="3">
    <source>
        <dbReference type="PROSITE" id="PS50835"/>
    </source>
</evidence>
<dbReference type="EMBL" id="UYRR01032318">
    <property type="protein sequence ID" value="VDK55138.1"/>
    <property type="molecule type" value="Genomic_DNA"/>
</dbReference>
<dbReference type="PROSITE" id="PS50835">
    <property type="entry name" value="IG_LIKE"/>
    <property type="match status" value="2"/>
</dbReference>
<dbReference type="InterPro" id="IPR003599">
    <property type="entry name" value="Ig_sub"/>
</dbReference>
<evidence type="ECO:0000313" key="4">
    <source>
        <dbReference type="EMBL" id="VDK55138.1"/>
    </source>
</evidence>
<evidence type="ECO:0000313" key="6">
    <source>
        <dbReference type="WBParaSite" id="ASIM_0001602101-mRNA-1"/>
    </source>
</evidence>
<proteinExistence type="predicted"/>